<feature type="domain" description="C2" evidence="8">
    <location>
        <begin position="498"/>
        <end position="635"/>
    </location>
</feature>
<evidence type="ECO:0000256" key="5">
    <source>
        <dbReference type="ARBA" id="ARBA00023136"/>
    </source>
</evidence>
<comment type="caution">
    <text evidence="10">The sequence shown here is derived from an EMBL/GenBank/DDBJ whole genome shotgun (WGS) entry which is preliminary data.</text>
</comment>
<keyword evidence="7" id="KW-0812">Transmembrane</keyword>
<dbReference type="GO" id="GO:0008289">
    <property type="term" value="F:lipid binding"/>
    <property type="evidence" value="ECO:0007669"/>
    <property type="project" value="UniProtKB-KW"/>
</dbReference>
<feature type="transmembrane region" description="Helical" evidence="7">
    <location>
        <begin position="77"/>
        <end position="96"/>
    </location>
</feature>
<accession>A0A1X2HPF4</accession>
<evidence type="ECO:0000313" key="11">
    <source>
        <dbReference type="Proteomes" id="UP000242180"/>
    </source>
</evidence>
<evidence type="ECO:0008006" key="12">
    <source>
        <dbReference type="Google" id="ProtNLM"/>
    </source>
</evidence>
<evidence type="ECO:0000256" key="1">
    <source>
        <dbReference type="ARBA" id="ARBA00004370"/>
    </source>
</evidence>
<keyword evidence="3" id="KW-0445">Lipid transport</keyword>
<dbReference type="AlphaFoldDB" id="A0A1X2HPF4"/>
<dbReference type="Gene3D" id="2.60.40.150">
    <property type="entry name" value="C2 domain"/>
    <property type="match status" value="2"/>
</dbReference>
<evidence type="ECO:0000256" key="3">
    <source>
        <dbReference type="ARBA" id="ARBA00023055"/>
    </source>
</evidence>
<dbReference type="Proteomes" id="UP000242180">
    <property type="component" value="Unassembled WGS sequence"/>
</dbReference>
<keyword evidence="11" id="KW-1185">Reference proteome</keyword>
<keyword evidence="7" id="KW-1133">Transmembrane helix</keyword>
<evidence type="ECO:0000256" key="6">
    <source>
        <dbReference type="SAM" id="MobiDB-lite"/>
    </source>
</evidence>
<dbReference type="PANTHER" id="PTHR47348">
    <property type="entry name" value="MEIOTICALLY UP-REGULATED GENE 190 PROTEIN"/>
    <property type="match status" value="1"/>
</dbReference>
<evidence type="ECO:0000256" key="2">
    <source>
        <dbReference type="ARBA" id="ARBA00022448"/>
    </source>
</evidence>
<evidence type="ECO:0000256" key="4">
    <source>
        <dbReference type="ARBA" id="ARBA00023121"/>
    </source>
</evidence>
<keyword evidence="5 7" id="KW-0472">Membrane</keyword>
<keyword evidence="4" id="KW-0446">Lipid-binding</keyword>
<feature type="domain" description="C2" evidence="8">
    <location>
        <begin position="313"/>
        <end position="447"/>
    </location>
</feature>
<dbReference type="OrthoDB" id="419768at2759"/>
<name>A0A1X2HPF4_SYNRA</name>
<dbReference type="GO" id="GO:0016020">
    <property type="term" value="C:membrane"/>
    <property type="evidence" value="ECO:0007669"/>
    <property type="project" value="UniProtKB-SubCell"/>
</dbReference>
<feature type="domain" description="SMP-LTD" evidence="9">
    <location>
        <begin position="121"/>
        <end position="322"/>
    </location>
</feature>
<evidence type="ECO:0000259" key="8">
    <source>
        <dbReference type="PROSITE" id="PS50004"/>
    </source>
</evidence>
<proteinExistence type="predicted"/>
<dbReference type="GO" id="GO:0006869">
    <property type="term" value="P:lipid transport"/>
    <property type="evidence" value="ECO:0007669"/>
    <property type="project" value="UniProtKB-KW"/>
</dbReference>
<protein>
    <recommendedName>
        <fullName evidence="12">C2 domain-containing protein</fullName>
    </recommendedName>
</protein>
<dbReference type="PROSITE" id="PS51847">
    <property type="entry name" value="SMP"/>
    <property type="match status" value="1"/>
</dbReference>
<dbReference type="OMA" id="IMQAKPA"/>
<dbReference type="CDD" id="cd21676">
    <property type="entry name" value="SMP_Mug190"/>
    <property type="match status" value="1"/>
</dbReference>
<sequence>MGAGNLISSFSPFGSKSAKEKAKEEEEIEVRKCYKLHYPLPLRPAEPDQLVQGLQLNALKYLVLAGVVCYISGRIHFGYVFGLISVFAGGLAYWVLGRETQDGLDWQLEKQEGSMTLHSPDGESVEWLNYFLEKIWRSIDPSIFVSVEDILEDTLESIAPAFIKAVKVTDFDIGVHAPRIDMIRIFPPVAGQPEEALFGEASFAFHAKPVGSLSSSHNVTSAPPGIAIRFKTGLKAPIDIKAELTKCTGKLRFKILTAPDFPFVNKVTISFTSVPKIDTGVMPMSKHMNVMRLPMMKTMVNEAVKLGFADLVDPKSMTLNIKEIMGAAALDTSAIGVIKVRVIEAKRDANVTLEDMEDSYATLALSTQKERSASSTRVLTNDKDPRWNEDLFLLIKQEDIINDSMVNIKVWDADKVKFDDEWGCVSVPVKDIVDGKVDKHGNVVNWCKEERIVYDGWAPMDNKPAEESKMQLHFTMSFHPKYIAPPPPGFLNDLQKRSPEQLRLEREPLFPTHKSGILTVTVSEAADLEIGDPEVITSDEFKHPYSPNQVVNPYAVVYLNDHKVYESRPKLRNSSPHWNADSEHLVKDYDTAFLRISVKASLDLERDPVLGTKVFYLSDMFENNDDKFKEVERWVPLQNGIGFGKVFLNLKYKPIKLSLPREQAGSDVCTLVVDRVTFSNLKGNFSTEYMRSTKATLALNIDPVILKRVKAREFKRDDTGLKLWSERRMFFPLTMRYRTAVYVHLSQGAVNTARATGRFWLKNVCDNHWQEITIGLHKPLSEHSKEANRNEDDWPEEGEYGQVKLRIKIVPGFSPVHTHLRSFALDMLGADPFDDETMRLKVEQWMREDESGLDDPLEQHQRAHRERRQSEQEHKQHSPQLEGDDRRESRNTELTDEYGDDMMADRDYLEEMKKYNRPPRIARFEMMRKFVRGTDLLRHRVDSVRSGFNSDMRASRAVNKE</sequence>
<dbReference type="SUPFAM" id="SSF49562">
    <property type="entry name" value="C2 domain (Calcium/lipid-binding domain, CaLB)"/>
    <property type="match status" value="2"/>
</dbReference>
<dbReference type="SMART" id="SM00239">
    <property type="entry name" value="C2"/>
    <property type="match status" value="2"/>
</dbReference>
<dbReference type="PROSITE" id="PS50004">
    <property type="entry name" value="C2"/>
    <property type="match status" value="2"/>
</dbReference>
<dbReference type="Pfam" id="PF00168">
    <property type="entry name" value="C2"/>
    <property type="match status" value="2"/>
</dbReference>
<organism evidence="10 11">
    <name type="scientific">Syncephalastrum racemosum</name>
    <name type="common">Filamentous fungus</name>
    <dbReference type="NCBI Taxonomy" id="13706"/>
    <lineage>
        <taxon>Eukaryota</taxon>
        <taxon>Fungi</taxon>
        <taxon>Fungi incertae sedis</taxon>
        <taxon>Mucoromycota</taxon>
        <taxon>Mucoromycotina</taxon>
        <taxon>Mucoromycetes</taxon>
        <taxon>Mucorales</taxon>
        <taxon>Syncephalastraceae</taxon>
        <taxon>Syncephalastrum</taxon>
    </lineage>
</organism>
<dbReference type="CDD" id="cd00030">
    <property type="entry name" value="C2"/>
    <property type="match status" value="1"/>
</dbReference>
<evidence type="ECO:0000313" key="10">
    <source>
        <dbReference type="EMBL" id="ORZ00766.1"/>
    </source>
</evidence>
<dbReference type="PANTHER" id="PTHR47348:SF3">
    <property type="entry name" value="MEIOTICALLY UP-REGULATED GENE 190 PROTEIN"/>
    <property type="match status" value="1"/>
</dbReference>
<gene>
    <name evidence="10" type="ORF">BCR43DRAFT_555890</name>
</gene>
<reference evidence="10 11" key="1">
    <citation type="submission" date="2016-07" db="EMBL/GenBank/DDBJ databases">
        <title>Pervasive Adenine N6-methylation of Active Genes in Fungi.</title>
        <authorList>
            <consortium name="DOE Joint Genome Institute"/>
            <person name="Mondo S.J."/>
            <person name="Dannebaum R.O."/>
            <person name="Kuo R.C."/>
            <person name="Labutti K."/>
            <person name="Haridas S."/>
            <person name="Kuo A."/>
            <person name="Salamov A."/>
            <person name="Ahrendt S.R."/>
            <person name="Lipzen A."/>
            <person name="Sullivan W."/>
            <person name="Andreopoulos W.B."/>
            <person name="Clum A."/>
            <person name="Lindquist E."/>
            <person name="Daum C."/>
            <person name="Ramamoorthy G.K."/>
            <person name="Gryganskyi A."/>
            <person name="Culley D."/>
            <person name="Magnuson J.K."/>
            <person name="James T.Y."/>
            <person name="O'Malley M.A."/>
            <person name="Stajich J.E."/>
            <person name="Spatafora J.W."/>
            <person name="Visel A."/>
            <person name="Grigoriev I.V."/>
        </authorList>
    </citation>
    <scope>NUCLEOTIDE SEQUENCE [LARGE SCALE GENOMIC DNA]</scope>
    <source>
        <strain evidence="10 11">NRRL 2496</strain>
    </source>
</reference>
<evidence type="ECO:0000256" key="7">
    <source>
        <dbReference type="SAM" id="Phobius"/>
    </source>
</evidence>
<dbReference type="InParanoid" id="A0A1X2HPF4"/>
<dbReference type="InterPro" id="IPR000008">
    <property type="entry name" value="C2_dom"/>
</dbReference>
<dbReference type="InterPro" id="IPR031468">
    <property type="entry name" value="SMP_LBD"/>
</dbReference>
<dbReference type="Pfam" id="PF25669">
    <property type="entry name" value="SMP_MUG190-like"/>
    <property type="match status" value="1"/>
</dbReference>
<keyword evidence="2" id="KW-0813">Transport</keyword>
<dbReference type="InterPro" id="IPR035892">
    <property type="entry name" value="C2_domain_sf"/>
</dbReference>
<feature type="region of interest" description="Disordered" evidence="6">
    <location>
        <begin position="849"/>
        <end position="902"/>
    </location>
</feature>
<evidence type="ECO:0000259" key="9">
    <source>
        <dbReference type="PROSITE" id="PS51847"/>
    </source>
</evidence>
<feature type="compositionally biased region" description="Basic and acidic residues" evidence="6">
    <location>
        <begin position="883"/>
        <end position="893"/>
    </location>
</feature>
<comment type="subcellular location">
    <subcellularLocation>
        <location evidence="1">Membrane</location>
    </subcellularLocation>
</comment>
<dbReference type="EMBL" id="MCGN01000002">
    <property type="protein sequence ID" value="ORZ00766.1"/>
    <property type="molecule type" value="Genomic_DNA"/>
</dbReference>
<dbReference type="STRING" id="13706.A0A1X2HPF4"/>